<sequence length="374" mass="39600">MASRLFAQRGESPSLSRDPCPAADGTLFGDVVDFKVACGVDMPKSDLATVDANNFTHCMDICISSHPKCLGFVFDALGQSNNPHNCWPKSLLAPAVTQKFILDAAVATNLPTAEDDCAKLGSVYSAKAPGGEGQDLQFQINCGKYYAPGSLVDMQAPSMANCIDKCVQYNKDHSSPKCVAVAYDSTQDYGYLNCYLKQSVETNRMAPNPNYKFDMALAVANPTTASGTSGSIATPSTIPHSPDTSSANSHSNGPGASGSYVPSWVIGAVLGPILALVLVGLVVLYLRRKRRGVVRADQPRPSFKVPSASSSTTASSRNNVIVEAPSPVQIAPASSTRVGELQAPDVNPGELEAYTPPSLEHESENASRFKVCRF</sequence>
<feature type="region of interest" description="Disordered" evidence="1">
    <location>
        <begin position="295"/>
        <end position="362"/>
    </location>
</feature>
<dbReference type="RefSeq" id="XP_066704799.1">
    <property type="nucleotide sequence ID" value="XM_066839735.1"/>
</dbReference>
<accession>A0ABR1QRW7</accession>
<gene>
    <name evidence="3" type="ORF">PG986_003513</name>
</gene>
<keyword evidence="2" id="KW-0472">Membrane</keyword>
<dbReference type="Proteomes" id="UP001391051">
    <property type="component" value="Unassembled WGS sequence"/>
</dbReference>
<reference evidence="3 4" key="1">
    <citation type="submission" date="2023-01" db="EMBL/GenBank/DDBJ databases">
        <title>Analysis of 21 Apiospora genomes using comparative genomics revels a genus with tremendous synthesis potential of carbohydrate active enzymes and secondary metabolites.</title>
        <authorList>
            <person name="Sorensen T."/>
        </authorList>
    </citation>
    <scope>NUCLEOTIDE SEQUENCE [LARGE SCALE GENOMIC DNA]</scope>
    <source>
        <strain evidence="3 4">CBS 24483</strain>
    </source>
</reference>
<feature type="compositionally biased region" description="Low complexity" evidence="1">
    <location>
        <begin position="227"/>
        <end position="238"/>
    </location>
</feature>
<comment type="caution">
    <text evidence="3">The sequence shown here is derived from an EMBL/GenBank/DDBJ whole genome shotgun (WGS) entry which is preliminary data.</text>
</comment>
<feature type="compositionally biased region" description="Low complexity" evidence="1">
    <location>
        <begin position="307"/>
        <end position="316"/>
    </location>
</feature>
<feature type="transmembrane region" description="Helical" evidence="2">
    <location>
        <begin position="264"/>
        <end position="286"/>
    </location>
</feature>
<dbReference type="Gene3D" id="3.50.4.10">
    <property type="entry name" value="Hepatocyte Growth Factor"/>
    <property type="match status" value="1"/>
</dbReference>
<feature type="compositionally biased region" description="Polar residues" evidence="1">
    <location>
        <begin position="242"/>
        <end position="254"/>
    </location>
</feature>
<keyword evidence="2" id="KW-1133">Transmembrane helix</keyword>
<evidence type="ECO:0000256" key="1">
    <source>
        <dbReference type="SAM" id="MobiDB-lite"/>
    </source>
</evidence>
<keyword evidence="4" id="KW-1185">Reference proteome</keyword>
<evidence type="ECO:0000256" key="2">
    <source>
        <dbReference type="SAM" id="Phobius"/>
    </source>
</evidence>
<organism evidence="3 4">
    <name type="scientific">Apiospora aurea</name>
    <dbReference type="NCBI Taxonomy" id="335848"/>
    <lineage>
        <taxon>Eukaryota</taxon>
        <taxon>Fungi</taxon>
        <taxon>Dikarya</taxon>
        <taxon>Ascomycota</taxon>
        <taxon>Pezizomycotina</taxon>
        <taxon>Sordariomycetes</taxon>
        <taxon>Xylariomycetidae</taxon>
        <taxon>Amphisphaeriales</taxon>
        <taxon>Apiosporaceae</taxon>
        <taxon>Apiospora</taxon>
    </lineage>
</organism>
<dbReference type="GeneID" id="92072797"/>
<dbReference type="EMBL" id="JAQQWE010000002">
    <property type="protein sequence ID" value="KAK7962688.1"/>
    <property type="molecule type" value="Genomic_DNA"/>
</dbReference>
<proteinExistence type="predicted"/>
<evidence type="ECO:0000313" key="3">
    <source>
        <dbReference type="EMBL" id="KAK7962688.1"/>
    </source>
</evidence>
<feature type="region of interest" description="Disordered" evidence="1">
    <location>
        <begin position="227"/>
        <end position="254"/>
    </location>
</feature>
<keyword evidence="2" id="KW-0812">Transmembrane</keyword>
<evidence type="ECO:0000313" key="4">
    <source>
        <dbReference type="Proteomes" id="UP001391051"/>
    </source>
</evidence>
<protein>
    <recommendedName>
        <fullName evidence="5">Apple domain-containing protein</fullName>
    </recommendedName>
</protein>
<evidence type="ECO:0008006" key="5">
    <source>
        <dbReference type="Google" id="ProtNLM"/>
    </source>
</evidence>
<name>A0ABR1QRW7_9PEZI</name>